<sequence>MITKTSGGHRLATAIRAANEQGHAALIAFLTGGYPDRERFIANLAAITQEADIVEIGVPFSDPVADGPTIQNSSRTALAGGVSLSWILQQTAARDWDAPLVIMSYLNPILAMGFASFAERAAASHIDGVIIPDLPLEECAPLQEALAARDIALIQLVTPVTPDSRLAPVCEQSDGFVYAVTSTGVTGGNAGASLAQIGQGLDRIRAVTRLPVCTGFGLRSADDVAALSRHADGVIVGSALIEAIGDGRDAAGFLRDLRPRNSKIPA</sequence>
<dbReference type="NCBIfam" id="TIGR00262">
    <property type="entry name" value="trpA"/>
    <property type="match status" value="1"/>
</dbReference>
<evidence type="ECO:0000256" key="7">
    <source>
        <dbReference type="ARBA" id="ARBA00049047"/>
    </source>
</evidence>
<dbReference type="PROSITE" id="PS00167">
    <property type="entry name" value="TRP_SYNTHASE_ALPHA"/>
    <property type="match status" value="1"/>
</dbReference>
<dbReference type="CDD" id="cd04724">
    <property type="entry name" value="Tryptophan_synthase_alpha"/>
    <property type="match status" value="1"/>
</dbReference>
<evidence type="ECO:0000256" key="8">
    <source>
        <dbReference type="HAMAP-Rule" id="MF_00131"/>
    </source>
</evidence>
<evidence type="ECO:0000256" key="9">
    <source>
        <dbReference type="RuleBase" id="RU003662"/>
    </source>
</evidence>
<evidence type="ECO:0000256" key="1">
    <source>
        <dbReference type="ARBA" id="ARBA00004733"/>
    </source>
</evidence>
<feature type="active site" description="Proton acceptor" evidence="8">
    <location>
        <position position="55"/>
    </location>
</feature>
<evidence type="ECO:0000256" key="5">
    <source>
        <dbReference type="ARBA" id="ARBA00023141"/>
    </source>
</evidence>
<dbReference type="HAMAP" id="MF_00131">
    <property type="entry name" value="Trp_synth_alpha"/>
    <property type="match status" value="1"/>
</dbReference>
<reference evidence="10 11" key="1">
    <citation type="submission" date="2024-01" db="EMBL/GenBank/DDBJ databases">
        <title>Hyphobacterium bacterium isolated from marine sediment.</title>
        <authorList>
            <person name="Zhao S."/>
        </authorList>
    </citation>
    <scope>NUCLEOTIDE SEQUENCE [LARGE SCALE GENOMIC DNA]</scope>
    <source>
        <strain evidence="11">HN65</strain>
    </source>
</reference>
<dbReference type="EMBL" id="JAZDRP010000006">
    <property type="protein sequence ID" value="MEE2526818.1"/>
    <property type="molecule type" value="Genomic_DNA"/>
</dbReference>
<comment type="subunit">
    <text evidence="2 8">Tetramer of two alpha and two beta chains.</text>
</comment>
<dbReference type="Gene3D" id="3.20.20.70">
    <property type="entry name" value="Aldolase class I"/>
    <property type="match status" value="1"/>
</dbReference>
<dbReference type="PANTHER" id="PTHR43406">
    <property type="entry name" value="TRYPTOPHAN SYNTHASE, ALPHA CHAIN"/>
    <property type="match status" value="1"/>
</dbReference>
<comment type="caution">
    <text evidence="10">The sequence shown here is derived from an EMBL/GenBank/DDBJ whole genome shotgun (WGS) entry which is preliminary data.</text>
</comment>
<dbReference type="InterPro" id="IPR018204">
    <property type="entry name" value="Trp_synthase_alpha_AS"/>
</dbReference>
<evidence type="ECO:0000256" key="6">
    <source>
        <dbReference type="ARBA" id="ARBA00023239"/>
    </source>
</evidence>
<dbReference type="Proteomes" id="UP001354971">
    <property type="component" value="Unassembled WGS sequence"/>
</dbReference>
<accession>A0ABU7LSC0</accession>
<comment type="similarity">
    <text evidence="8 9">Belongs to the TrpA family.</text>
</comment>
<evidence type="ECO:0000313" key="11">
    <source>
        <dbReference type="Proteomes" id="UP001354971"/>
    </source>
</evidence>
<feature type="active site" description="Proton acceptor" evidence="8">
    <location>
        <position position="66"/>
    </location>
</feature>
<keyword evidence="5 8" id="KW-0057">Aromatic amino acid biosynthesis</keyword>
<keyword evidence="4 8" id="KW-0822">Tryptophan biosynthesis</keyword>
<comment type="function">
    <text evidence="8">The alpha subunit is responsible for the aldol cleavage of indoleglycerol phosphate to indole and glyceraldehyde 3-phosphate.</text>
</comment>
<dbReference type="InterPro" id="IPR013785">
    <property type="entry name" value="Aldolase_TIM"/>
</dbReference>
<comment type="catalytic activity">
    <reaction evidence="7 8">
        <text>(1S,2R)-1-C-(indol-3-yl)glycerol 3-phosphate + L-serine = D-glyceraldehyde 3-phosphate + L-tryptophan + H2O</text>
        <dbReference type="Rhea" id="RHEA:10532"/>
        <dbReference type="ChEBI" id="CHEBI:15377"/>
        <dbReference type="ChEBI" id="CHEBI:33384"/>
        <dbReference type="ChEBI" id="CHEBI:57912"/>
        <dbReference type="ChEBI" id="CHEBI:58866"/>
        <dbReference type="ChEBI" id="CHEBI:59776"/>
        <dbReference type="EC" id="4.2.1.20"/>
    </reaction>
</comment>
<dbReference type="PANTHER" id="PTHR43406:SF1">
    <property type="entry name" value="TRYPTOPHAN SYNTHASE ALPHA CHAIN, CHLOROPLASTIC"/>
    <property type="match status" value="1"/>
</dbReference>
<evidence type="ECO:0000313" key="10">
    <source>
        <dbReference type="EMBL" id="MEE2526818.1"/>
    </source>
</evidence>
<proteinExistence type="inferred from homology"/>
<dbReference type="InterPro" id="IPR011060">
    <property type="entry name" value="RibuloseP-bd_barrel"/>
</dbReference>
<keyword evidence="11" id="KW-1185">Reference proteome</keyword>
<dbReference type="GO" id="GO:0004834">
    <property type="term" value="F:tryptophan synthase activity"/>
    <property type="evidence" value="ECO:0007669"/>
    <property type="project" value="UniProtKB-EC"/>
</dbReference>
<evidence type="ECO:0000256" key="3">
    <source>
        <dbReference type="ARBA" id="ARBA00022605"/>
    </source>
</evidence>
<evidence type="ECO:0000256" key="4">
    <source>
        <dbReference type="ARBA" id="ARBA00022822"/>
    </source>
</evidence>
<dbReference type="SUPFAM" id="SSF51366">
    <property type="entry name" value="Ribulose-phoshate binding barrel"/>
    <property type="match status" value="1"/>
</dbReference>
<keyword evidence="3 8" id="KW-0028">Amino-acid biosynthesis</keyword>
<name>A0ABU7LSC0_9PROT</name>
<gene>
    <name evidence="8 10" type="primary">trpA</name>
    <name evidence="10" type="ORF">V0U79_10590</name>
</gene>
<evidence type="ECO:0000256" key="2">
    <source>
        <dbReference type="ARBA" id="ARBA00011270"/>
    </source>
</evidence>
<organism evidence="10 11">
    <name type="scientific">Hyphobacterium lacteum</name>
    <dbReference type="NCBI Taxonomy" id="3116575"/>
    <lineage>
        <taxon>Bacteria</taxon>
        <taxon>Pseudomonadati</taxon>
        <taxon>Pseudomonadota</taxon>
        <taxon>Alphaproteobacteria</taxon>
        <taxon>Maricaulales</taxon>
        <taxon>Maricaulaceae</taxon>
        <taxon>Hyphobacterium</taxon>
    </lineage>
</organism>
<protein>
    <recommendedName>
        <fullName evidence="8">Tryptophan synthase alpha chain</fullName>
        <ecNumber evidence="8">4.2.1.20</ecNumber>
    </recommendedName>
</protein>
<dbReference type="RefSeq" id="WP_330199481.1">
    <property type="nucleotide sequence ID" value="NZ_JAZDRP010000006.1"/>
</dbReference>
<dbReference type="EC" id="4.2.1.20" evidence="8"/>
<comment type="pathway">
    <text evidence="1 8">Amino-acid biosynthesis; L-tryptophan biosynthesis; L-tryptophan from chorismate: step 5/5.</text>
</comment>
<dbReference type="Pfam" id="PF00290">
    <property type="entry name" value="Trp_syntA"/>
    <property type="match status" value="1"/>
</dbReference>
<keyword evidence="6 8" id="KW-0456">Lyase</keyword>
<dbReference type="InterPro" id="IPR002028">
    <property type="entry name" value="Trp_synthase_suA"/>
</dbReference>